<name>A0A9D4FBK1_DREPO</name>
<gene>
    <name evidence="4" type="ORF">DPMN_149379</name>
</gene>
<reference evidence="4" key="1">
    <citation type="journal article" date="2019" name="bioRxiv">
        <title>The Genome of the Zebra Mussel, Dreissena polymorpha: A Resource for Invasive Species Research.</title>
        <authorList>
            <person name="McCartney M.A."/>
            <person name="Auch B."/>
            <person name="Kono T."/>
            <person name="Mallez S."/>
            <person name="Zhang Y."/>
            <person name="Obille A."/>
            <person name="Becker A."/>
            <person name="Abrahante J.E."/>
            <person name="Garbe J."/>
            <person name="Badalamenti J.P."/>
            <person name="Herman A."/>
            <person name="Mangelson H."/>
            <person name="Liachko I."/>
            <person name="Sullivan S."/>
            <person name="Sone E.D."/>
            <person name="Koren S."/>
            <person name="Silverstein K.A.T."/>
            <person name="Beckman K.B."/>
            <person name="Gohl D.M."/>
        </authorList>
    </citation>
    <scope>NUCLEOTIDE SEQUENCE</scope>
    <source>
        <strain evidence="4">Duluth1</strain>
        <tissue evidence="4">Whole animal</tissue>
    </source>
</reference>
<dbReference type="InterPro" id="IPR000436">
    <property type="entry name" value="Sushi_SCR_CCP_dom"/>
</dbReference>
<dbReference type="CDD" id="cd00033">
    <property type="entry name" value="CCP"/>
    <property type="match status" value="1"/>
</dbReference>
<comment type="caution">
    <text evidence="4">The sequence shown here is derived from an EMBL/GenBank/DDBJ whole genome shotgun (WGS) entry which is preliminary data.</text>
</comment>
<dbReference type="Gene3D" id="2.10.70.10">
    <property type="entry name" value="Complement Module, domain 1"/>
    <property type="match status" value="1"/>
</dbReference>
<reference evidence="4" key="2">
    <citation type="submission" date="2020-11" db="EMBL/GenBank/DDBJ databases">
        <authorList>
            <person name="McCartney M.A."/>
            <person name="Auch B."/>
            <person name="Kono T."/>
            <person name="Mallez S."/>
            <person name="Becker A."/>
            <person name="Gohl D.M."/>
            <person name="Silverstein K.A.T."/>
            <person name="Koren S."/>
            <person name="Bechman K.B."/>
            <person name="Herman A."/>
            <person name="Abrahante J.E."/>
            <person name="Garbe J."/>
        </authorList>
    </citation>
    <scope>NUCLEOTIDE SEQUENCE</scope>
    <source>
        <strain evidence="4">Duluth1</strain>
        <tissue evidence="4">Whole animal</tissue>
    </source>
</reference>
<keyword evidence="2" id="KW-0768">Sushi</keyword>
<keyword evidence="5" id="KW-1185">Reference proteome</keyword>
<accession>A0A9D4FBK1</accession>
<comment type="caution">
    <text evidence="2">Lacks conserved residue(s) required for the propagation of feature annotation.</text>
</comment>
<dbReference type="Pfam" id="PF00084">
    <property type="entry name" value="Sushi"/>
    <property type="match status" value="1"/>
</dbReference>
<sequence length="56" mass="6249">MMGSQQPGTVCNVVCNNGYRFPGNTQLTCYGNGIWSNNGVPLVCTGTFRLFEYYQF</sequence>
<feature type="domain" description="Sushi" evidence="3">
    <location>
        <begin position="1"/>
        <end position="46"/>
    </location>
</feature>
<dbReference type="AlphaFoldDB" id="A0A9D4FBK1"/>
<proteinExistence type="predicted"/>
<evidence type="ECO:0000259" key="3">
    <source>
        <dbReference type="PROSITE" id="PS50923"/>
    </source>
</evidence>
<evidence type="ECO:0000313" key="5">
    <source>
        <dbReference type="Proteomes" id="UP000828390"/>
    </source>
</evidence>
<organism evidence="4 5">
    <name type="scientific">Dreissena polymorpha</name>
    <name type="common">Zebra mussel</name>
    <name type="synonym">Mytilus polymorpha</name>
    <dbReference type="NCBI Taxonomy" id="45954"/>
    <lineage>
        <taxon>Eukaryota</taxon>
        <taxon>Metazoa</taxon>
        <taxon>Spiralia</taxon>
        <taxon>Lophotrochozoa</taxon>
        <taxon>Mollusca</taxon>
        <taxon>Bivalvia</taxon>
        <taxon>Autobranchia</taxon>
        <taxon>Heteroconchia</taxon>
        <taxon>Euheterodonta</taxon>
        <taxon>Imparidentia</taxon>
        <taxon>Neoheterodontei</taxon>
        <taxon>Myida</taxon>
        <taxon>Dreissenoidea</taxon>
        <taxon>Dreissenidae</taxon>
        <taxon>Dreissena</taxon>
    </lineage>
</organism>
<dbReference type="Proteomes" id="UP000828390">
    <property type="component" value="Unassembled WGS sequence"/>
</dbReference>
<evidence type="ECO:0000256" key="2">
    <source>
        <dbReference type="PROSITE-ProRule" id="PRU00302"/>
    </source>
</evidence>
<dbReference type="InterPro" id="IPR035976">
    <property type="entry name" value="Sushi/SCR/CCP_sf"/>
</dbReference>
<keyword evidence="1" id="KW-1015">Disulfide bond</keyword>
<dbReference type="PROSITE" id="PS50923">
    <property type="entry name" value="SUSHI"/>
    <property type="match status" value="1"/>
</dbReference>
<protein>
    <recommendedName>
        <fullName evidence="3">Sushi domain-containing protein</fullName>
    </recommendedName>
</protein>
<dbReference type="EMBL" id="JAIWYP010000007">
    <property type="protein sequence ID" value="KAH3795818.1"/>
    <property type="molecule type" value="Genomic_DNA"/>
</dbReference>
<dbReference type="SUPFAM" id="SSF57535">
    <property type="entry name" value="Complement control module/SCR domain"/>
    <property type="match status" value="1"/>
</dbReference>
<evidence type="ECO:0000256" key="1">
    <source>
        <dbReference type="ARBA" id="ARBA00023157"/>
    </source>
</evidence>
<evidence type="ECO:0000313" key="4">
    <source>
        <dbReference type="EMBL" id="KAH3795818.1"/>
    </source>
</evidence>